<evidence type="ECO:0008006" key="3">
    <source>
        <dbReference type="Google" id="ProtNLM"/>
    </source>
</evidence>
<dbReference type="PATRIC" id="fig|1454003.3.peg.2347"/>
<evidence type="ECO:0000313" key="2">
    <source>
        <dbReference type="Proteomes" id="UP000021816"/>
    </source>
</evidence>
<protein>
    <recommendedName>
        <fullName evidence="3">Restriction endonuclease subunit S</fullName>
    </recommendedName>
</protein>
<gene>
    <name evidence="1" type="ORF">AW10_02299</name>
</gene>
<name>A0A011NW52_9PROT</name>
<dbReference type="Proteomes" id="UP000021816">
    <property type="component" value="Unassembled WGS sequence"/>
</dbReference>
<reference evidence="1 2" key="1">
    <citation type="submission" date="2014-02" db="EMBL/GenBank/DDBJ databases">
        <title>Expanding our view of genomic diversity in Candidatus Accumulibacter clades.</title>
        <authorList>
            <person name="Skennerton C.T."/>
            <person name="Barr J.J."/>
            <person name="Slater F.R."/>
            <person name="Bond P.L."/>
            <person name="Tyson G.W."/>
        </authorList>
    </citation>
    <scope>NUCLEOTIDE SEQUENCE [LARGE SCALE GENOMIC DNA]</scope>
    <source>
        <strain evidence="2">BA-92</strain>
    </source>
</reference>
<evidence type="ECO:0000313" key="1">
    <source>
        <dbReference type="EMBL" id="EXI79566.1"/>
    </source>
</evidence>
<dbReference type="EMBL" id="JEMX01000052">
    <property type="protein sequence ID" value="EXI79566.1"/>
    <property type="molecule type" value="Genomic_DNA"/>
</dbReference>
<dbReference type="AlphaFoldDB" id="A0A011NW52"/>
<organism evidence="1 2">
    <name type="scientific">Candidatus Accumulibacter appositus</name>
    <dbReference type="NCBI Taxonomy" id="1454003"/>
    <lineage>
        <taxon>Bacteria</taxon>
        <taxon>Pseudomonadati</taxon>
        <taxon>Pseudomonadota</taxon>
        <taxon>Betaproteobacteria</taxon>
        <taxon>Candidatus Accumulibacter</taxon>
    </lineage>
</organism>
<accession>A0A011NW52</accession>
<sequence length="53" mass="5856">MPVMLPSQEVLDVFEAVTLPIIEQIKVLKKQLIALTLARDELLPRLMSGAIAV</sequence>
<proteinExistence type="predicted"/>
<comment type="caution">
    <text evidence="1">The sequence shown here is derived from an EMBL/GenBank/DDBJ whole genome shotgun (WGS) entry which is preliminary data.</text>
</comment>